<feature type="region of interest" description="Disordered" evidence="1">
    <location>
        <begin position="600"/>
        <end position="735"/>
    </location>
</feature>
<evidence type="ECO:0000256" key="1">
    <source>
        <dbReference type="SAM" id="MobiDB-lite"/>
    </source>
</evidence>
<dbReference type="Pfam" id="PF05548">
    <property type="entry name" value="Peptidase_M11"/>
    <property type="match status" value="1"/>
</dbReference>
<evidence type="ECO:0000313" key="5">
    <source>
        <dbReference type="Proteomes" id="UP000722791"/>
    </source>
</evidence>
<dbReference type="SUPFAM" id="SSF55486">
    <property type="entry name" value="Metalloproteases ('zincins'), catalytic domain"/>
    <property type="match status" value="1"/>
</dbReference>
<organism evidence="4 5">
    <name type="scientific">Volvox reticuliferus</name>
    <dbReference type="NCBI Taxonomy" id="1737510"/>
    <lineage>
        <taxon>Eukaryota</taxon>
        <taxon>Viridiplantae</taxon>
        <taxon>Chlorophyta</taxon>
        <taxon>core chlorophytes</taxon>
        <taxon>Chlorophyceae</taxon>
        <taxon>CS clade</taxon>
        <taxon>Chlamydomonadales</taxon>
        <taxon>Volvocaceae</taxon>
        <taxon>Volvox</taxon>
    </lineage>
</organism>
<evidence type="ECO:0000259" key="3">
    <source>
        <dbReference type="Pfam" id="PF05548"/>
    </source>
</evidence>
<dbReference type="Proteomes" id="UP000722791">
    <property type="component" value="Unassembled WGS sequence"/>
</dbReference>
<keyword evidence="2" id="KW-0732">Signal</keyword>
<sequence>MGPKGLFLAALLAGACAAIQAAGAARAQDEQVPSVPIVNVTVYVEGTVLVYVSHDNPKAGGGPTQISPPMEVTHTLIDKQADNTSTVEVRVDFGEEADSLVTGDVVVAPITLGLLTNQAAQLGLGPDGETSSGGQRRLLSEEHKQARRMVLDFHETRRSLQEARTLIDLLRRLNITSLSQTPKSNAPDVQLLTRSNDKDMFIVNGLPQAMSSLTFIFKSSSCGVKPALNAEKARQWWYDNGDNAPIVATLQRYYNVCSFEQMLFRPSMNLVFDVDIPCTGNTSAGRYDLKNGNGNGYNLDGELYGMPELAKQYLQKAYPDVFARWSTFRRKVFFFPFNWYKGYAGFAGLAMMGCAQNFDCYTWMQPGLLDDFVELGIAFQELGHNIGLAHSSRMSCNENGCVRDEYGDPTDPMGFTWVDIREKQLVCTNAPQAYKAGWSGLVDQVGGPDLKTGIPRNFVLPAMALKKENMLRITMSNGNSWAAPAGPALFVSFRVRQAGPGSYDSGLNNNWNNRVWVHEYNETNNGIAANYRTPPIVLAMLTDDAKPSEIGGWGIPKRSFTKWVPGVFGVNITVRSKTPQAATVSVCRFVSQVELACSDGIDNDCDGWVDSDDPDCNSDLKMPPPPQPQRKPYPPSPQPPRRPPPSLSRSPAKLPPPTTVSPPPPFPRPPPPSPRPPPRPSRWLRSPPPPRLQRAPLLRSPPSPPRPPRVPGTPRPPRPPRSPSMPRPPRPPPRQ</sequence>
<evidence type="ECO:0000313" key="4">
    <source>
        <dbReference type="EMBL" id="GIL97557.1"/>
    </source>
</evidence>
<dbReference type="PRINTS" id="PR01217">
    <property type="entry name" value="PRICHEXTENSN"/>
</dbReference>
<dbReference type="InterPro" id="IPR008752">
    <property type="entry name" value="Peptidase_M11"/>
</dbReference>
<dbReference type="PROSITE" id="PS51257">
    <property type="entry name" value="PROKAR_LIPOPROTEIN"/>
    <property type="match status" value="1"/>
</dbReference>
<reference evidence="4" key="1">
    <citation type="journal article" date="2021" name="Proc. Natl. Acad. Sci. U.S.A.">
        <title>Three genomes in the algal genus Volvox reveal the fate of a haploid sex-determining region after a transition to homothallism.</title>
        <authorList>
            <person name="Yamamoto K."/>
            <person name="Hamaji T."/>
            <person name="Kawai-Toyooka H."/>
            <person name="Matsuzaki R."/>
            <person name="Takahashi F."/>
            <person name="Nishimura Y."/>
            <person name="Kawachi M."/>
            <person name="Noguchi H."/>
            <person name="Minakuchi Y."/>
            <person name="Umen J.G."/>
            <person name="Toyoda A."/>
            <person name="Nozaki H."/>
        </authorList>
    </citation>
    <scope>NUCLEOTIDE SEQUENCE</scope>
    <source>
        <strain evidence="4">NIES-3785</strain>
    </source>
</reference>
<proteinExistence type="predicted"/>
<evidence type="ECO:0000256" key="2">
    <source>
        <dbReference type="SAM" id="SignalP"/>
    </source>
</evidence>
<name>A0A8J4D8A6_9CHLO</name>
<dbReference type="PANTHER" id="PTHR24216:SF65">
    <property type="entry name" value="PAXILLIN-LIKE PROTEIN 1"/>
    <property type="match status" value="1"/>
</dbReference>
<dbReference type="PANTHER" id="PTHR24216">
    <property type="entry name" value="PAXILLIN-RELATED"/>
    <property type="match status" value="1"/>
</dbReference>
<feature type="compositionally biased region" description="Pro residues" evidence="1">
    <location>
        <begin position="653"/>
        <end position="691"/>
    </location>
</feature>
<protein>
    <recommendedName>
        <fullName evidence="3">Peptidase M11 gametolysin domain-containing protein</fullName>
    </recommendedName>
</protein>
<comment type="caution">
    <text evidence="4">The sequence shown here is derived from an EMBL/GenBank/DDBJ whole genome shotgun (WGS) entry which is preliminary data.</text>
</comment>
<feature type="compositionally biased region" description="Acidic residues" evidence="1">
    <location>
        <begin position="601"/>
        <end position="616"/>
    </location>
</feature>
<dbReference type="AlphaFoldDB" id="A0A8J4D8A6"/>
<feature type="signal peptide" evidence="2">
    <location>
        <begin position="1"/>
        <end position="17"/>
    </location>
</feature>
<feature type="chain" id="PRO_5035175654" description="Peptidase M11 gametolysin domain-containing protein" evidence="2">
    <location>
        <begin position="18"/>
        <end position="735"/>
    </location>
</feature>
<feature type="compositionally biased region" description="Pro residues" evidence="1">
    <location>
        <begin position="699"/>
        <end position="735"/>
    </location>
</feature>
<dbReference type="EMBL" id="BNCQ01000004">
    <property type="protein sequence ID" value="GIL97557.1"/>
    <property type="molecule type" value="Genomic_DNA"/>
</dbReference>
<feature type="compositionally biased region" description="Pro residues" evidence="1">
    <location>
        <begin position="622"/>
        <end position="646"/>
    </location>
</feature>
<gene>
    <name evidence="4" type="ORF">Vretimale_3192</name>
</gene>
<feature type="domain" description="Peptidase M11 gametolysin" evidence="3">
    <location>
        <begin position="213"/>
        <end position="530"/>
    </location>
</feature>
<accession>A0A8J4D8A6</accession>